<sequence length="155" mass="18348">RVLRIGNYSKLHKLSLVNLPLEMACHIFNDESSLVYSLRQQITHLIVTINIDNKDEHIRKLFKNIFTNIIRMFMNLIQFNFSWYSDLSYSPNVFIDLPSRLCYSSNISCLNVRLKNFNDCICLLNTDLSQLHTLVVEIDWIRETLMVLNNTVRFF</sequence>
<reference evidence="1" key="1">
    <citation type="submission" date="2021-02" db="EMBL/GenBank/DDBJ databases">
        <authorList>
            <person name="Nowell W R."/>
        </authorList>
    </citation>
    <scope>NUCLEOTIDE SEQUENCE</scope>
</reference>
<dbReference type="Proteomes" id="UP000663844">
    <property type="component" value="Unassembled WGS sequence"/>
</dbReference>
<evidence type="ECO:0000313" key="1">
    <source>
        <dbReference type="EMBL" id="CAF4368342.1"/>
    </source>
</evidence>
<dbReference type="EMBL" id="CAJOAZ010022730">
    <property type="protein sequence ID" value="CAF4368342.1"/>
    <property type="molecule type" value="Genomic_DNA"/>
</dbReference>
<dbReference type="AlphaFoldDB" id="A0A820M892"/>
<protein>
    <submittedName>
        <fullName evidence="1">Uncharacterized protein</fullName>
    </submittedName>
</protein>
<name>A0A820M892_9BILA</name>
<proteinExistence type="predicted"/>
<organism evidence="1 2">
    <name type="scientific">Adineta steineri</name>
    <dbReference type="NCBI Taxonomy" id="433720"/>
    <lineage>
        <taxon>Eukaryota</taxon>
        <taxon>Metazoa</taxon>
        <taxon>Spiralia</taxon>
        <taxon>Gnathifera</taxon>
        <taxon>Rotifera</taxon>
        <taxon>Eurotatoria</taxon>
        <taxon>Bdelloidea</taxon>
        <taxon>Adinetida</taxon>
        <taxon>Adinetidae</taxon>
        <taxon>Adineta</taxon>
    </lineage>
</organism>
<accession>A0A820M892</accession>
<gene>
    <name evidence="1" type="ORF">OXD698_LOCUS49699</name>
</gene>
<evidence type="ECO:0000313" key="2">
    <source>
        <dbReference type="Proteomes" id="UP000663844"/>
    </source>
</evidence>
<feature type="non-terminal residue" evidence="1">
    <location>
        <position position="1"/>
    </location>
</feature>
<comment type="caution">
    <text evidence="1">The sequence shown here is derived from an EMBL/GenBank/DDBJ whole genome shotgun (WGS) entry which is preliminary data.</text>
</comment>